<dbReference type="Pfam" id="PF02190">
    <property type="entry name" value="LON_substr_bdg"/>
    <property type="match status" value="1"/>
</dbReference>
<gene>
    <name evidence="12" type="ORF">LDAN0321_LOCUS2947</name>
</gene>
<evidence type="ECO:0000256" key="9">
    <source>
        <dbReference type="SAM" id="MobiDB-lite"/>
    </source>
</evidence>
<evidence type="ECO:0000256" key="8">
    <source>
        <dbReference type="ARBA" id="ARBA00023242"/>
    </source>
</evidence>
<comment type="pathway">
    <text evidence="2">Protein modification; protein ubiquitination.</text>
</comment>
<dbReference type="InterPro" id="IPR015947">
    <property type="entry name" value="PUA-like_sf"/>
</dbReference>
<keyword evidence="5" id="KW-0479">Metal-binding</keyword>
<feature type="domain" description="Lon N-terminal" evidence="10">
    <location>
        <begin position="40"/>
        <end position="306"/>
    </location>
</feature>
<dbReference type="CDD" id="cd15777">
    <property type="entry name" value="CRBN_C_like"/>
    <property type="match status" value="1"/>
</dbReference>
<sequence length="442" mass="49630">MSLQHSYLPGVTRVIVGGCNNLNSGCHSMIRVDGSNLDCIPVLKLHGVVLYPGFSLPLRLHDPRWTSYLREKVDEVRFVRSSNMNVVLGILPADPEEESESSSSNANNSSGKKDIGRIGTVAVIESTNILVDEGDTSENQRSTRMNNDEVILTVLGLCRFRIISCAISHPSEIVDLPLYRLGLLQGDADPPNPPFRVNMRGTIQTHSMDAFLHSVSPIPRHCWKYVWPHHLVKKIRSIIVDGGPMSEWDGLRKSSSFPCSKNDSGYFSFWLATHMPLSLGEKVAILEMETVTERLRYILSFMRLKSHRGICCRSCDSRLASVVDLFSLVGITEGTSGAYVNEHGFVHQTMTLKKAVEENIWCHGGPQTKDSWFPGYAWTIANCRRCYHHLGWRFTILPEEEEEGSIDIDRHPKSFWGFSAMSIKAEGNFHDQVNSNFPRNIG</sequence>
<dbReference type="Gene3D" id="1.20.58.1480">
    <property type="match status" value="1"/>
</dbReference>
<comment type="similarity">
    <text evidence="3">Belongs to the CRBN family.</text>
</comment>
<dbReference type="PROSITE" id="PS51788">
    <property type="entry name" value="CULT"/>
    <property type="match status" value="1"/>
</dbReference>
<reference evidence="12" key="1">
    <citation type="submission" date="2021-01" db="EMBL/GenBank/DDBJ databases">
        <authorList>
            <person name="Corre E."/>
            <person name="Pelletier E."/>
            <person name="Niang G."/>
            <person name="Scheremetjew M."/>
            <person name="Finn R."/>
            <person name="Kale V."/>
            <person name="Holt S."/>
            <person name="Cochrane G."/>
            <person name="Meng A."/>
            <person name="Brown T."/>
            <person name="Cohen L."/>
        </authorList>
    </citation>
    <scope>NUCLEOTIDE SEQUENCE</scope>
    <source>
        <strain evidence="12">B650</strain>
    </source>
</reference>
<dbReference type="AlphaFoldDB" id="A0A7S2JYI9"/>
<evidence type="ECO:0000256" key="2">
    <source>
        <dbReference type="ARBA" id="ARBA00004906"/>
    </source>
</evidence>
<dbReference type="Gene3D" id="2.170.150.20">
    <property type="entry name" value="Peptide methionine sulfoxide reductase"/>
    <property type="match status" value="1"/>
</dbReference>
<dbReference type="InterPro" id="IPR046336">
    <property type="entry name" value="Lon_prtase_N_sf"/>
</dbReference>
<evidence type="ECO:0000256" key="4">
    <source>
        <dbReference type="ARBA" id="ARBA00014394"/>
    </source>
</evidence>
<dbReference type="PROSITE" id="PS51787">
    <property type="entry name" value="LON_N"/>
    <property type="match status" value="1"/>
</dbReference>
<evidence type="ECO:0000256" key="5">
    <source>
        <dbReference type="ARBA" id="ARBA00022723"/>
    </source>
</evidence>
<dbReference type="UniPathway" id="UPA00143"/>
<dbReference type="Pfam" id="PF03226">
    <property type="entry name" value="Yippee-Mis18"/>
    <property type="match status" value="1"/>
</dbReference>
<evidence type="ECO:0000256" key="7">
    <source>
        <dbReference type="ARBA" id="ARBA00022833"/>
    </source>
</evidence>
<dbReference type="InterPro" id="IPR003111">
    <property type="entry name" value="Lon_prtase_N"/>
</dbReference>
<dbReference type="GO" id="GO:0016567">
    <property type="term" value="P:protein ubiquitination"/>
    <property type="evidence" value="ECO:0007669"/>
    <property type="project" value="UniProtKB-UniPathway"/>
</dbReference>
<dbReference type="Gene3D" id="2.30.130.40">
    <property type="entry name" value="LON domain-like"/>
    <property type="match status" value="1"/>
</dbReference>
<accession>A0A7S2JYI9</accession>
<evidence type="ECO:0000259" key="10">
    <source>
        <dbReference type="PROSITE" id="PS51787"/>
    </source>
</evidence>
<dbReference type="FunFam" id="2.170.150.20:FF:000007">
    <property type="entry name" value="Protein cereblon"/>
    <property type="match status" value="1"/>
</dbReference>
<dbReference type="InterPro" id="IPR034750">
    <property type="entry name" value="CULT"/>
</dbReference>
<feature type="domain" description="CULT" evidence="11">
    <location>
        <begin position="307"/>
        <end position="427"/>
    </location>
</feature>
<feature type="compositionally biased region" description="Low complexity" evidence="9">
    <location>
        <begin position="101"/>
        <end position="110"/>
    </location>
</feature>
<dbReference type="EMBL" id="HBGY01004863">
    <property type="protein sequence ID" value="CAD9561249.1"/>
    <property type="molecule type" value="Transcribed_RNA"/>
</dbReference>
<proteinExistence type="inferred from homology"/>
<comment type="subcellular location">
    <subcellularLocation>
        <location evidence="1">Nucleus</location>
    </subcellularLocation>
</comment>
<dbReference type="InterPro" id="IPR004910">
    <property type="entry name" value="Yippee/Mis18/Cereblon"/>
</dbReference>
<protein>
    <recommendedName>
        <fullName evidence="4">Protein cereblon</fullName>
    </recommendedName>
</protein>
<evidence type="ECO:0000259" key="11">
    <source>
        <dbReference type="PROSITE" id="PS51788"/>
    </source>
</evidence>
<organism evidence="12">
    <name type="scientific">Leptocylindrus danicus</name>
    <dbReference type="NCBI Taxonomy" id="163516"/>
    <lineage>
        <taxon>Eukaryota</taxon>
        <taxon>Sar</taxon>
        <taxon>Stramenopiles</taxon>
        <taxon>Ochrophyta</taxon>
        <taxon>Bacillariophyta</taxon>
        <taxon>Coscinodiscophyceae</taxon>
        <taxon>Chaetocerotophycidae</taxon>
        <taxon>Leptocylindrales</taxon>
        <taxon>Leptocylindraceae</taxon>
        <taxon>Leptocylindrus</taxon>
    </lineage>
</organism>
<keyword evidence="6" id="KW-0833">Ubl conjugation pathway</keyword>
<feature type="region of interest" description="Disordered" evidence="9">
    <location>
        <begin position="94"/>
        <end position="113"/>
    </location>
</feature>
<keyword evidence="8" id="KW-0539">Nucleus</keyword>
<dbReference type="GO" id="GO:0005634">
    <property type="term" value="C:nucleus"/>
    <property type="evidence" value="ECO:0007669"/>
    <property type="project" value="UniProtKB-SubCell"/>
</dbReference>
<evidence type="ECO:0000256" key="6">
    <source>
        <dbReference type="ARBA" id="ARBA00022786"/>
    </source>
</evidence>
<dbReference type="SUPFAM" id="SSF88697">
    <property type="entry name" value="PUA domain-like"/>
    <property type="match status" value="1"/>
</dbReference>
<keyword evidence="7" id="KW-0862">Zinc</keyword>
<dbReference type="GO" id="GO:0046872">
    <property type="term" value="F:metal ion binding"/>
    <property type="evidence" value="ECO:0007669"/>
    <property type="project" value="UniProtKB-KW"/>
</dbReference>
<name>A0A7S2JYI9_9STRA</name>
<evidence type="ECO:0000256" key="3">
    <source>
        <dbReference type="ARBA" id="ARBA00005293"/>
    </source>
</evidence>
<evidence type="ECO:0000256" key="1">
    <source>
        <dbReference type="ARBA" id="ARBA00004123"/>
    </source>
</evidence>
<evidence type="ECO:0000313" key="12">
    <source>
        <dbReference type="EMBL" id="CAD9561249.1"/>
    </source>
</evidence>